<dbReference type="OrthoDB" id="9777890at2"/>
<name>E0TGB9_PARBH</name>
<feature type="region of interest" description="Disordered" evidence="1">
    <location>
        <begin position="467"/>
        <end position="493"/>
    </location>
</feature>
<dbReference type="SUPFAM" id="SSF52540">
    <property type="entry name" value="P-loop containing nucleoside triphosphate hydrolases"/>
    <property type="match status" value="1"/>
</dbReference>
<dbReference type="EMBL" id="CP002156">
    <property type="protein sequence ID" value="ADM09162.1"/>
    <property type="molecule type" value="Genomic_DNA"/>
</dbReference>
<gene>
    <name evidence="2" type="ordered locus">PB2503_05442</name>
</gene>
<dbReference type="HOGENOM" id="CLU_043138_0_0_5"/>
<evidence type="ECO:0000313" key="3">
    <source>
        <dbReference type="Proteomes" id="UP000001302"/>
    </source>
</evidence>
<dbReference type="AlphaFoldDB" id="E0TGB9"/>
<dbReference type="STRING" id="314260.PB2503_05442"/>
<dbReference type="InterPro" id="IPR027417">
    <property type="entry name" value="P-loop_NTPase"/>
</dbReference>
<dbReference type="eggNOG" id="ENOG502Z886">
    <property type="taxonomic scope" value="Bacteria"/>
</dbReference>
<reference evidence="2 3" key="2">
    <citation type="journal article" date="2011" name="J. Bacteriol.">
        <title>Complete genome sequence of strain HTCC2503T of Parvularcula bermudensis, the type species of the order "Parvularculales" in the class Alphaproteobacteria.</title>
        <authorList>
            <person name="Oh H.M."/>
            <person name="Kang I."/>
            <person name="Vergin K.L."/>
            <person name="Kang D."/>
            <person name="Rhee K.H."/>
            <person name="Giovannoni S.J."/>
            <person name="Cho J.C."/>
        </authorList>
    </citation>
    <scope>NUCLEOTIDE SEQUENCE [LARGE SCALE GENOMIC DNA]</scope>
    <source>
        <strain evidence="3">ATCC BAA-594 / HTCC2503 / KCTC 12087</strain>
    </source>
</reference>
<reference evidence="3" key="1">
    <citation type="submission" date="2010-08" db="EMBL/GenBank/DDBJ databases">
        <title>Genome sequence of Parvularcula bermudensis HTCC2503.</title>
        <authorList>
            <person name="Kang D.-M."/>
            <person name="Oh H.-M."/>
            <person name="Cho J.-C."/>
        </authorList>
    </citation>
    <scope>NUCLEOTIDE SEQUENCE [LARGE SCALE GENOMIC DNA]</scope>
    <source>
        <strain evidence="3">ATCC BAA-594 / HTCC2503 / KCTC 12087</strain>
    </source>
</reference>
<protein>
    <recommendedName>
        <fullName evidence="4">Sulfotransferase family protein</fullName>
    </recommendedName>
</protein>
<evidence type="ECO:0000313" key="2">
    <source>
        <dbReference type="EMBL" id="ADM09162.1"/>
    </source>
</evidence>
<dbReference type="RefSeq" id="WP_013300136.1">
    <property type="nucleotide sequence ID" value="NC_014414.1"/>
</dbReference>
<sequence>MLIALLTLTLTTIATVELIRRLPILSAAEALIEVCLKAREVVFSQTISPHWKDMAVPAYAGQTLWRTLKLTGIILFGLCPLIEGAMFLAVFDPAPHGGLLSLVIPTLVTPLYLTLRHRIKPSKQRSGYSPAARTLHRLFLARPATLRGLFAIERLVAPAPRTARQDHVFVSGLARAGTTSLMRALYASGAFASLTYRDMPGVMMPRLWSWVTRLGGSGGPLKERAHGDGILIDQDSPEALDEPFWRAYCERDYVGTTSLRPHCPSVALTERYRTYIDQVCHRAGHERYLSKSNNGLLRLPALRRQFPKALFLIPLRQPADHAASLWRQHRRFSDRTDPFIADYMRWLGHYEFGTTHRPFRFGEGTPLPYDPHRTDYWLAYWIAIHQAIYLQVTTPGTPLFPLAYEDLCDPASPLRPALSKTCGVALDFTELTRRPDRRLPRFSPALLSLADSLYGSLRALSHERFELRTENSPEGPKGTVRNTAYPRLSSSAR</sequence>
<organism evidence="2 3">
    <name type="scientific">Parvularcula bermudensis (strain ATCC BAA-594 / HTCC2503 / KCTC 12087)</name>
    <dbReference type="NCBI Taxonomy" id="314260"/>
    <lineage>
        <taxon>Bacteria</taxon>
        <taxon>Pseudomonadati</taxon>
        <taxon>Pseudomonadota</taxon>
        <taxon>Alphaproteobacteria</taxon>
        <taxon>Parvularculales</taxon>
        <taxon>Parvularculaceae</taxon>
        <taxon>Parvularcula</taxon>
    </lineage>
</organism>
<evidence type="ECO:0008006" key="4">
    <source>
        <dbReference type="Google" id="ProtNLM"/>
    </source>
</evidence>
<dbReference type="KEGG" id="pbr:PB2503_05442"/>
<dbReference type="Pfam" id="PF13469">
    <property type="entry name" value="Sulfotransfer_3"/>
    <property type="match status" value="1"/>
</dbReference>
<keyword evidence="3" id="KW-1185">Reference proteome</keyword>
<dbReference type="Proteomes" id="UP000001302">
    <property type="component" value="Chromosome"/>
</dbReference>
<evidence type="ECO:0000256" key="1">
    <source>
        <dbReference type="SAM" id="MobiDB-lite"/>
    </source>
</evidence>
<dbReference type="Gene3D" id="3.40.50.300">
    <property type="entry name" value="P-loop containing nucleotide triphosphate hydrolases"/>
    <property type="match status" value="1"/>
</dbReference>
<accession>E0TGB9</accession>
<proteinExistence type="predicted"/>